<accession>A0A367ZTJ5</accession>
<reference evidence="1 2" key="1">
    <citation type="submission" date="2018-05" db="EMBL/GenBank/DDBJ databases">
        <title>A metagenomic window into the 2 km-deep terrestrial subsurface aquifer revealed taxonomically and functionally diverse microbial community comprising novel uncultured bacterial lineages.</title>
        <authorList>
            <person name="Kadnikov V.V."/>
            <person name="Mardanov A.V."/>
            <person name="Beletsky A.V."/>
            <person name="Banks D."/>
            <person name="Pimenov N.V."/>
            <person name="Frank Y.A."/>
            <person name="Karnachuk O.V."/>
            <person name="Ravin N.V."/>
        </authorList>
    </citation>
    <scope>NUCLEOTIDE SEQUENCE [LARGE SCALE GENOMIC DNA]</scope>
    <source>
        <strain evidence="1">BY5</strain>
    </source>
</reference>
<dbReference type="AlphaFoldDB" id="A0A367ZTJ5"/>
<evidence type="ECO:0000313" key="2">
    <source>
        <dbReference type="Proteomes" id="UP000252355"/>
    </source>
</evidence>
<sequence length="367" mass="39860">MMVRLTLEGAGRGWPPGQVVRGEVLASDEKGSLLVVEGRPVTTNKPLEAGRTLAGRVEVGADGQAHLAMEAEEGATAAPEGGARAVLQHWGLPPTDENLALWRLLQRAGGRASPEALLALKELLARLGAGLDRASQQALNLLLARRLPEGAFPLLLQYVRGELTFARMWQDLPAAWQEALQQAWGEKPILERLVGLLQEAGADDLAAGQALADAWPANLALQEMLSQPPMGAAEGRLYFQWPVFWSGMDLPDTLEGEAFFEGGDGPGRGFSLRVQVTPPRLGRLEIGLHRLREALWIHFAAQQAEVIPALRTIFEPLEERLRALGWTSLRLTVGRLPGREFFLAPLEAAMDPAKEPPASPSRLDVRV</sequence>
<comment type="caution">
    <text evidence="1">The sequence shown here is derived from an EMBL/GenBank/DDBJ whole genome shotgun (WGS) entry which is preliminary data.</text>
</comment>
<evidence type="ECO:0008006" key="3">
    <source>
        <dbReference type="Google" id="ProtNLM"/>
    </source>
</evidence>
<proteinExistence type="predicted"/>
<protein>
    <recommendedName>
        <fullName evidence="3">Flagellar hook-length control protein-like C-terminal domain-containing protein</fullName>
    </recommendedName>
</protein>
<evidence type="ECO:0000313" key="1">
    <source>
        <dbReference type="EMBL" id="RCK81464.1"/>
    </source>
</evidence>
<dbReference type="EMBL" id="QOQW01000001">
    <property type="protein sequence ID" value="RCK81464.1"/>
    <property type="molecule type" value="Genomic_DNA"/>
</dbReference>
<gene>
    <name evidence="1" type="ORF">OZSIB_0598</name>
</gene>
<organism evidence="1 2">
    <name type="scientific">Candidatus Ozemobacter sibiricus</name>
    <dbReference type="NCBI Taxonomy" id="2268124"/>
    <lineage>
        <taxon>Bacteria</taxon>
        <taxon>Candidatus Ozemobacteria</taxon>
        <taxon>Candidatus Ozemobacterales</taxon>
        <taxon>Candidatus Ozemobacteraceae</taxon>
        <taxon>Candidatus Ozemobacter</taxon>
    </lineage>
</organism>
<name>A0A367ZTJ5_9BACT</name>
<dbReference type="Proteomes" id="UP000252355">
    <property type="component" value="Unassembled WGS sequence"/>
</dbReference>